<name>A0A561V4Z6_9ACTN</name>
<accession>A0A561V4Z6</accession>
<comment type="similarity">
    <text evidence="1">Belongs to the P-Pant transferase superfamily. Gsp/Sfp/HetI/AcpT family.</text>
</comment>
<feature type="region of interest" description="Disordered" evidence="3">
    <location>
        <begin position="1"/>
        <end position="33"/>
    </location>
</feature>
<protein>
    <submittedName>
        <fullName evidence="5 6">4'-phosphopantetheinyl transferase</fullName>
    </submittedName>
</protein>
<evidence type="ECO:0000256" key="1">
    <source>
        <dbReference type="ARBA" id="ARBA00010990"/>
    </source>
</evidence>
<dbReference type="PANTHER" id="PTHR12215">
    <property type="entry name" value="PHOSPHOPANTETHEINE TRANSFERASE"/>
    <property type="match status" value="1"/>
</dbReference>
<dbReference type="InterPro" id="IPR037143">
    <property type="entry name" value="4-PPantetheinyl_Trfase_dom_sf"/>
</dbReference>
<reference evidence="6 8" key="2">
    <citation type="submission" date="2022-10" db="EMBL/GenBank/DDBJ databases">
        <title>The complete genomes of actinobacterial strains from the NBC collection.</title>
        <authorList>
            <person name="Joergensen T.S."/>
            <person name="Alvarez Arevalo M."/>
            <person name="Sterndorff E.B."/>
            <person name="Faurdal D."/>
            <person name="Vuksanovic O."/>
            <person name="Mourched A.-S."/>
            <person name="Charusanti P."/>
            <person name="Shaw S."/>
            <person name="Blin K."/>
            <person name="Weber T."/>
        </authorList>
    </citation>
    <scope>NUCLEOTIDE SEQUENCE [LARGE SCALE GENOMIC DNA]</scope>
    <source>
        <strain evidence="6 8">NBC 01769</strain>
    </source>
</reference>
<evidence type="ECO:0000256" key="3">
    <source>
        <dbReference type="SAM" id="MobiDB-lite"/>
    </source>
</evidence>
<reference evidence="5 7" key="1">
    <citation type="submission" date="2019-06" db="EMBL/GenBank/DDBJ databases">
        <title>Sequencing the genomes of 1000 actinobacteria strains.</title>
        <authorList>
            <person name="Klenk H.-P."/>
        </authorList>
    </citation>
    <scope>NUCLEOTIDE SEQUENCE [LARGE SCALE GENOMIC DNA]</scope>
    <source>
        <strain evidence="5 7">DSM 42059</strain>
    </source>
</reference>
<evidence type="ECO:0000313" key="5">
    <source>
        <dbReference type="EMBL" id="TWG06688.1"/>
    </source>
</evidence>
<keyword evidence="8" id="KW-1185">Reference proteome</keyword>
<dbReference type="EMBL" id="CP109114">
    <property type="protein sequence ID" value="WSC12424.1"/>
    <property type="molecule type" value="Genomic_DNA"/>
</dbReference>
<proteinExistence type="inferred from homology"/>
<keyword evidence="2 5" id="KW-0808">Transferase</keyword>
<dbReference type="Gene3D" id="3.90.470.20">
    <property type="entry name" value="4'-phosphopantetheinyl transferase domain"/>
    <property type="match status" value="1"/>
</dbReference>
<sequence>MTPLASRSRPGSPPDGALLPDPLPPLTSALPRQPWPGPAGPRLWLVATAAHQETVTRYAPLVLDPAELARAEEFRRPGDRATYMCAHVGLRRLLGAHLGIAPRAVLVARAPCPCCGEPHGRPVLPGGRLHFSLSHCEGLSLIAVAATPVGVDIEPVPAPETVMEAADVLHPAESAELTALAPDPGAAAFARVWTRKEAYLKGIGVGLGADPSAEYVGSGPVPSAPAGWLLADVTVPAGHRAAVALRW</sequence>
<evidence type="ECO:0000259" key="4">
    <source>
        <dbReference type="Pfam" id="PF01648"/>
    </source>
</evidence>
<dbReference type="GO" id="GO:0019878">
    <property type="term" value="P:lysine biosynthetic process via aminoadipic acid"/>
    <property type="evidence" value="ECO:0007669"/>
    <property type="project" value="TreeGrafter"/>
</dbReference>
<dbReference type="GO" id="GO:0000287">
    <property type="term" value="F:magnesium ion binding"/>
    <property type="evidence" value="ECO:0007669"/>
    <property type="project" value="InterPro"/>
</dbReference>
<evidence type="ECO:0000256" key="2">
    <source>
        <dbReference type="ARBA" id="ARBA00022679"/>
    </source>
</evidence>
<evidence type="ECO:0000313" key="8">
    <source>
        <dbReference type="Proteomes" id="UP001330827"/>
    </source>
</evidence>
<dbReference type="Pfam" id="PF01648">
    <property type="entry name" value="ACPS"/>
    <property type="match status" value="1"/>
</dbReference>
<evidence type="ECO:0000313" key="6">
    <source>
        <dbReference type="EMBL" id="WSC12424.1"/>
    </source>
</evidence>
<dbReference type="GO" id="GO:0008897">
    <property type="term" value="F:holo-[acyl-carrier-protein] synthase activity"/>
    <property type="evidence" value="ECO:0007669"/>
    <property type="project" value="InterPro"/>
</dbReference>
<feature type="domain" description="4'-phosphopantetheinyl transferase" evidence="4">
    <location>
        <begin position="148"/>
        <end position="208"/>
    </location>
</feature>
<dbReference type="InterPro" id="IPR008278">
    <property type="entry name" value="4-PPantetheinyl_Trfase_dom"/>
</dbReference>
<gene>
    <name evidence="5" type="ORF">FHX80_115183</name>
    <name evidence="6" type="ORF">OIE64_05910</name>
</gene>
<feature type="compositionally biased region" description="Low complexity" evidence="3">
    <location>
        <begin position="14"/>
        <end position="31"/>
    </location>
</feature>
<dbReference type="PANTHER" id="PTHR12215:SF10">
    <property type="entry name" value="L-AMINOADIPATE-SEMIALDEHYDE DEHYDROGENASE-PHOSPHOPANTETHEINYL TRANSFERASE"/>
    <property type="match status" value="1"/>
</dbReference>
<dbReference type="Proteomes" id="UP001330827">
    <property type="component" value="Chromosome"/>
</dbReference>
<dbReference type="OrthoDB" id="190168at2"/>
<dbReference type="SUPFAM" id="SSF56214">
    <property type="entry name" value="4'-phosphopantetheinyl transferase"/>
    <property type="match status" value="2"/>
</dbReference>
<evidence type="ECO:0000313" key="7">
    <source>
        <dbReference type="Proteomes" id="UP000318186"/>
    </source>
</evidence>
<organism evidence="5 7">
    <name type="scientific">Streptomyces brevispora</name>
    <dbReference type="NCBI Taxonomy" id="887462"/>
    <lineage>
        <taxon>Bacteria</taxon>
        <taxon>Bacillati</taxon>
        <taxon>Actinomycetota</taxon>
        <taxon>Actinomycetes</taxon>
        <taxon>Kitasatosporales</taxon>
        <taxon>Streptomycetaceae</taxon>
        <taxon>Streptomyces</taxon>
    </lineage>
</organism>
<dbReference type="Proteomes" id="UP000318186">
    <property type="component" value="Unassembled WGS sequence"/>
</dbReference>
<dbReference type="AlphaFoldDB" id="A0A561V4Z6"/>
<dbReference type="GO" id="GO:0005829">
    <property type="term" value="C:cytosol"/>
    <property type="evidence" value="ECO:0007669"/>
    <property type="project" value="TreeGrafter"/>
</dbReference>
<dbReference type="RefSeq" id="WP_145766409.1">
    <property type="nucleotide sequence ID" value="NZ_CP109114.1"/>
</dbReference>
<dbReference type="InterPro" id="IPR050559">
    <property type="entry name" value="P-Pant_transferase_sf"/>
</dbReference>
<dbReference type="EMBL" id="VIWW01000001">
    <property type="protein sequence ID" value="TWG06688.1"/>
    <property type="molecule type" value="Genomic_DNA"/>
</dbReference>